<accession>N1PJH6</accession>
<dbReference type="OrthoDB" id="3642924at2759"/>
<organism evidence="1 2">
    <name type="scientific">Dothistroma septosporum (strain NZE10 / CBS 128990)</name>
    <name type="common">Red band needle blight fungus</name>
    <name type="synonym">Mycosphaerella pini</name>
    <dbReference type="NCBI Taxonomy" id="675120"/>
    <lineage>
        <taxon>Eukaryota</taxon>
        <taxon>Fungi</taxon>
        <taxon>Dikarya</taxon>
        <taxon>Ascomycota</taxon>
        <taxon>Pezizomycotina</taxon>
        <taxon>Dothideomycetes</taxon>
        <taxon>Dothideomycetidae</taxon>
        <taxon>Mycosphaerellales</taxon>
        <taxon>Mycosphaerellaceae</taxon>
        <taxon>Dothistroma</taxon>
    </lineage>
</organism>
<proteinExistence type="predicted"/>
<reference evidence="2" key="1">
    <citation type="journal article" date="2012" name="PLoS Genet.">
        <title>The genomes of the fungal plant pathogens Cladosporium fulvum and Dothistroma septosporum reveal adaptation to different hosts and lifestyles but also signatures of common ancestry.</title>
        <authorList>
            <person name="de Wit P.J.G.M."/>
            <person name="van der Burgt A."/>
            <person name="Oekmen B."/>
            <person name="Stergiopoulos I."/>
            <person name="Abd-Elsalam K.A."/>
            <person name="Aerts A.L."/>
            <person name="Bahkali A.H."/>
            <person name="Beenen H.G."/>
            <person name="Chettri P."/>
            <person name="Cox M.P."/>
            <person name="Datema E."/>
            <person name="de Vries R.P."/>
            <person name="Dhillon B."/>
            <person name="Ganley A.R."/>
            <person name="Griffiths S.A."/>
            <person name="Guo Y."/>
            <person name="Hamelin R.C."/>
            <person name="Henrissat B."/>
            <person name="Kabir M.S."/>
            <person name="Jashni M.K."/>
            <person name="Kema G."/>
            <person name="Klaubauf S."/>
            <person name="Lapidus A."/>
            <person name="Levasseur A."/>
            <person name="Lindquist E."/>
            <person name="Mehrabi R."/>
            <person name="Ohm R.A."/>
            <person name="Owen T.J."/>
            <person name="Salamov A."/>
            <person name="Schwelm A."/>
            <person name="Schijlen E."/>
            <person name="Sun H."/>
            <person name="van den Burg H.A."/>
            <person name="van Ham R.C.H.J."/>
            <person name="Zhang S."/>
            <person name="Goodwin S.B."/>
            <person name="Grigoriev I.V."/>
            <person name="Collemare J."/>
            <person name="Bradshaw R.E."/>
        </authorList>
    </citation>
    <scope>NUCLEOTIDE SEQUENCE [LARGE SCALE GENOMIC DNA]</scope>
    <source>
        <strain evidence="2">NZE10 / CBS 128990</strain>
    </source>
</reference>
<reference evidence="1 2" key="2">
    <citation type="journal article" date="2012" name="PLoS Pathog.">
        <title>Diverse lifestyles and strategies of plant pathogenesis encoded in the genomes of eighteen Dothideomycetes fungi.</title>
        <authorList>
            <person name="Ohm R.A."/>
            <person name="Feau N."/>
            <person name="Henrissat B."/>
            <person name="Schoch C.L."/>
            <person name="Horwitz B.A."/>
            <person name="Barry K.W."/>
            <person name="Condon B.J."/>
            <person name="Copeland A.C."/>
            <person name="Dhillon B."/>
            <person name="Glaser F."/>
            <person name="Hesse C.N."/>
            <person name="Kosti I."/>
            <person name="LaButti K."/>
            <person name="Lindquist E.A."/>
            <person name="Lucas S."/>
            <person name="Salamov A.A."/>
            <person name="Bradshaw R.E."/>
            <person name="Ciuffetti L."/>
            <person name="Hamelin R.C."/>
            <person name="Kema G.H.J."/>
            <person name="Lawrence C."/>
            <person name="Scott J.A."/>
            <person name="Spatafora J.W."/>
            <person name="Turgeon B.G."/>
            <person name="de Wit P.J.G.M."/>
            <person name="Zhong S."/>
            <person name="Goodwin S.B."/>
            <person name="Grigoriev I.V."/>
        </authorList>
    </citation>
    <scope>NUCLEOTIDE SEQUENCE [LARGE SCALE GENOMIC DNA]</scope>
    <source>
        <strain evidence="2">NZE10 / CBS 128990</strain>
    </source>
</reference>
<evidence type="ECO:0008006" key="3">
    <source>
        <dbReference type="Google" id="ProtNLM"/>
    </source>
</evidence>
<dbReference type="EMBL" id="KB446541">
    <property type="protein sequence ID" value="EME42269.1"/>
    <property type="molecule type" value="Genomic_DNA"/>
</dbReference>
<evidence type="ECO:0000313" key="1">
    <source>
        <dbReference type="EMBL" id="EME42269.1"/>
    </source>
</evidence>
<gene>
    <name evidence="1" type="ORF">DOTSEDRAFT_25897</name>
</gene>
<dbReference type="AlphaFoldDB" id="N1PJH6"/>
<protein>
    <recommendedName>
        <fullName evidence="3">Glycoside hydrolase family 28 protein</fullName>
    </recommendedName>
</protein>
<dbReference type="Proteomes" id="UP000016933">
    <property type="component" value="Unassembled WGS sequence"/>
</dbReference>
<name>N1PJH6_DOTSN</name>
<sequence>MGNIISTSCHCFKTLQLPAELRNEIYFLALTHDRQTGSRATSALLLTGREVYAEAVEVLYAQSTLSMGVAPCHDYWFKDRAVTLTNDIRYRDKSYGQSMFCPSSGISRPLPIHTLKIWDLHLHPTHSPYYQGPISENSGCSSDTHGTLVKLVKMLGQDENLPREIAYAFMLQLYTGAGRRRNSPALVNLELMFEPLYTLTATTKIEVYSHTFAVPVWAKPYVSAPLSASINKGWDRISRNMQTLTEHDVLPRIAYCVLQEVHGSNSSSSWTDRPQIFATSPSQTSLLTVDGLRLSPSRNAQSSKEVPWYSGIVIQGTFEISDITLTNVLGSIHASTVAINQCSGIAGGCDGIRIQDVAVKHLGSSANATEANAYRYLCSEADEPIGFE</sequence>
<dbReference type="HOGENOM" id="CLU_711786_0_0_1"/>
<evidence type="ECO:0000313" key="2">
    <source>
        <dbReference type="Proteomes" id="UP000016933"/>
    </source>
</evidence>
<keyword evidence="2" id="KW-1185">Reference proteome</keyword>